<dbReference type="RefSeq" id="WP_112126545.1">
    <property type="nucleotide sequence ID" value="NZ_QMBQ01000002.1"/>
</dbReference>
<reference evidence="2 3" key="2">
    <citation type="submission" date="2018-07" db="EMBL/GenBank/DDBJ databases">
        <title>Diversity of Mesorhizobium strains in Brazil.</title>
        <authorList>
            <person name="Helene L.C.F."/>
            <person name="Dall'Agnol R."/>
            <person name="Delamuta J.R.M."/>
            <person name="Hungria M."/>
        </authorList>
    </citation>
    <scope>NUCLEOTIDE SEQUENCE [LARGE SCALE GENOMIC DNA]</scope>
    <source>
        <strain evidence="2 3">CNPSo 3140</strain>
    </source>
</reference>
<feature type="transmembrane region" description="Helical" evidence="1">
    <location>
        <begin position="7"/>
        <end position="33"/>
    </location>
</feature>
<reference evidence="3" key="1">
    <citation type="submission" date="2018-06" db="EMBL/GenBank/DDBJ databases">
        <authorList>
            <person name="Helene L.C."/>
            <person name="Dall'Agnol R."/>
            <person name="Delamuta J.R."/>
            <person name="Hungria M."/>
        </authorList>
    </citation>
    <scope>NUCLEOTIDE SEQUENCE [LARGE SCALE GENOMIC DNA]</scope>
    <source>
        <strain evidence="3">CNPSo 3140</strain>
    </source>
</reference>
<feature type="transmembrane region" description="Helical" evidence="1">
    <location>
        <begin position="39"/>
        <end position="58"/>
    </location>
</feature>
<organism evidence="2 3">
    <name type="scientific">Mesorhizobium atlanticum</name>
    <dbReference type="NCBI Taxonomy" id="2233532"/>
    <lineage>
        <taxon>Bacteria</taxon>
        <taxon>Pseudomonadati</taxon>
        <taxon>Pseudomonadota</taxon>
        <taxon>Alphaproteobacteria</taxon>
        <taxon>Hyphomicrobiales</taxon>
        <taxon>Phyllobacteriaceae</taxon>
        <taxon>Mesorhizobium</taxon>
    </lineage>
</organism>
<keyword evidence="1" id="KW-0812">Transmembrane</keyword>
<evidence type="ECO:0000313" key="2">
    <source>
        <dbReference type="EMBL" id="RAZ78286.1"/>
    </source>
</evidence>
<dbReference type="EMBL" id="QMBQ01000002">
    <property type="protein sequence ID" value="RAZ78286.1"/>
    <property type="molecule type" value="Genomic_DNA"/>
</dbReference>
<accession>A0A330GZC8</accession>
<proteinExistence type="predicted"/>
<evidence type="ECO:0000256" key="1">
    <source>
        <dbReference type="SAM" id="Phobius"/>
    </source>
</evidence>
<evidence type="ECO:0000313" key="3">
    <source>
        <dbReference type="Proteomes" id="UP000251956"/>
    </source>
</evidence>
<name>A0A330GZC8_9HYPH</name>
<keyword evidence="1" id="KW-1133">Transmembrane helix</keyword>
<sequence>MDRDTRNAAIAAAVILLVFGLAAYFLPVIMLAAGKVSTVLAAVIAAVFMVGLFVVLWLRGRSQHKKGL</sequence>
<comment type="caution">
    <text evidence="2">The sequence shown here is derived from an EMBL/GenBank/DDBJ whole genome shotgun (WGS) entry which is preliminary data.</text>
</comment>
<dbReference type="Proteomes" id="UP000251956">
    <property type="component" value="Unassembled WGS sequence"/>
</dbReference>
<gene>
    <name evidence="2" type="ORF">DPM35_06830</name>
</gene>
<protein>
    <submittedName>
        <fullName evidence="2">Uncharacterized protein</fullName>
    </submittedName>
</protein>
<dbReference type="AlphaFoldDB" id="A0A330GZC8"/>
<keyword evidence="3" id="KW-1185">Reference proteome</keyword>
<keyword evidence="1" id="KW-0472">Membrane</keyword>
<dbReference type="OrthoDB" id="8451465at2"/>